<comment type="caution">
    <text evidence="1">The sequence shown here is derived from an EMBL/GenBank/DDBJ whole genome shotgun (WGS) entry which is preliminary data.</text>
</comment>
<dbReference type="Pfam" id="PF13692">
    <property type="entry name" value="Glyco_trans_1_4"/>
    <property type="match status" value="1"/>
</dbReference>
<dbReference type="SUPFAM" id="SSF53756">
    <property type="entry name" value="UDP-Glycosyltransferase/glycogen phosphorylase"/>
    <property type="match status" value="1"/>
</dbReference>
<protein>
    <recommendedName>
        <fullName evidence="3">Glycosyltransferase</fullName>
    </recommendedName>
</protein>
<organism evidence="1 2">
    <name type="scientific">Nocardioides marinquilinus</name>
    <dbReference type="NCBI Taxonomy" id="1210400"/>
    <lineage>
        <taxon>Bacteria</taxon>
        <taxon>Bacillati</taxon>
        <taxon>Actinomycetota</taxon>
        <taxon>Actinomycetes</taxon>
        <taxon>Propionibacteriales</taxon>
        <taxon>Nocardioidaceae</taxon>
        <taxon>Nocardioides</taxon>
    </lineage>
</organism>
<evidence type="ECO:0000313" key="2">
    <source>
        <dbReference type="Proteomes" id="UP001500221"/>
    </source>
</evidence>
<gene>
    <name evidence="1" type="ORF">GCM10023340_31440</name>
</gene>
<sequence>MSTGRLHVLVPFFLPFGGVIKILDYAQHARAAGLDVRLWSPAQLDPEGPLFRIERLRDLVDVDFRARYPTRGGIKRDDLFLISRPDDYEAALRSLPIGLSPLRVVHLVQNVRHRTPTWRHGYATRLLTRPVSRIAINDIVAEAISPWLDPRSPLRVVRIGHESEYFARDVDGGWPDDRPLRVAYTTWKSDVGDRAAKALDAGAGGAGARPVEWRAIRESVSWAELRELYHWADVFLGTPDPEEGMYLPGLEAMAAGCVVITPDCGGNMAYARPGENCVLVDYDDADDYARAVREVAGWSAEQVVASRTAGYEQPPRFRLDDEARGFIEVLDEVRELARAHEAGAAPSGATRAD</sequence>
<dbReference type="Gene3D" id="3.40.50.2000">
    <property type="entry name" value="Glycogen Phosphorylase B"/>
    <property type="match status" value="1"/>
</dbReference>
<reference evidence="2" key="1">
    <citation type="journal article" date="2019" name="Int. J. Syst. Evol. Microbiol.">
        <title>The Global Catalogue of Microorganisms (GCM) 10K type strain sequencing project: providing services to taxonomists for standard genome sequencing and annotation.</title>
        <authorList>
            <consortium name="The Broad Institute Genomics Platform"/>
            <consortium name="The Broad Institute Genome Sequencing Center for Infectious Disease"/>
            <person name="Wu L."/>
            <person name="Ma J."/>
        </authorList>
    </citation>
    <scope>NUCLEOTIDE SEQUENCE [LARGE SCALE GENOMIC DNA]</scope>
    <source>
        <strain evidence="2">JCM 18459</strain>
    </source>
</reference>
<accession>A0ABP9PTU7</accession>
<evidence type="ECO:0000313" key="1">
    <source>
        <dbReference type="EMBL" id="GAA5151951.1"/>
    </source>
</evidence>
<dbReference type="Proteomes" id="UP001500221">
    <property type="component" value="Unassembled WGS sequence"/>
</dbReference>
<evidence type="ECO:0008006" key="3">
    <source>
        <dbReference type="Google" id="ProtNLM"/>
    </source>
</evidence>
<dbReference type="RefSeq" id="WP_345460549.1">
    <property type="nucleotide sequence ID" value="NZ_BAABKG010000004.1"/>
</dbReference>
<proteinExistence type="predicted"/>
<dbReference type="EMBL" id="BAABKG010000004">
    <property type="protein sequence ID" value="GAA5151951.1"/>
    <property type="molecule type" value="Genomic_DNA"/>
</dbReference>
<keyword evidence="2" id="KW-1185">Reference proteome</keyword>
<name>A0ABP9PTU7_9ACTN</name>